<dbReference type="GO" id="GO:0022625">
    <property type="term" value="C:cytosolic large ribosomal subunit"/>
    <property type="evidence" value="ECO:0007669"/>
    <property type="project" value="TreeGrafter"/>
</dbReference>
<accession>A0A0H4T318</accession>
<dbReference type="AlphaFoldDB" id="A0A0H4T318"/>
<reference evidence="6" key="1">
    <citation type="journal article" date="2015" name="ISME J.">
        <title>Aquifer environment selects for microbial species cohorts in sediment and groundwater.</title>
        <authorList>
            <person name="Hug L.A."/>
            <person name="Thomas B.C."/>
            <person name="Brown C.T."/>
            <person name="Frischkorn K.R."/>
            <person name="Williams K.H."/>
            <person name="Tringe S.G."/>
            <person name="Banfield J.F."/>
        </authorList>
    </citation>
    <scope>NUCLEOTIDE SEQUENCE</scope>
</reference>
<evidence type="ECO:0000256" key="1">
    <source>
        <dbReference type="ARBA" id="ARBA00009254"/>
    </source>
</evidence>
<name>A0A0H4T318_9PROT</name>
<dbReference type="HAMAP" id="MF_00374">
    <property type="entry name" value="Ribosomal_uL29"/>
    <property type="match status" value="1"/>
</dbReference>
<dbReference type="FunFam" id="1.10.287.310:FF:000001">
    <property type="entry name" value="50S ribosomal protein L29"/>
    <property type="match status" value="1"/>
</dbReference>
<evidence type="ECO:0000256" key="2">
    <source>
        <dbReference type="ARBA" id="ARBA00022980"/>
    </source>
</evidence>
<evidence type="ECO:0000256" key="3">
    <source>
        <dbReference type="ARBA" id="ARBA00023274"/>
    </source>
</evidence>
<keyword evidence="2 5" id="KW-0689">Ribosomal protein</keyword>
<evidence type="ECO:0000313" key="6">
    <source>
        <dbReference type="EMBL" id="AKQ02036.1"/>
    </source>
</evidence>
<dbReference type="InterPro" id="IPR001854">
    <property type="entry name" value="Ribosomal_uL29"/>
</dbReference>
<dbReference type="InterPro" id="IPR036049">
    <property type="entry name" value="Ribosomal_uL29_sf"/>
</dbReference>
<dbReference type="GO" id="GO:0003735">
    <property type="term" value="F:structural constituent of ribosome"/>
    <property type="evidence" value="ECO:0007669"/>
    <property type="project" value="InterPro"/>
</dbReference>
<dbReference type="PANTHER" id="PTHR10916:SF0">
    <property type="entry name" value="LARGE RIBOSOMAL SUBUNIT PROTEIN UL29C"/>
    <property type="match status" value="1"/>
</dbReference>
<comment type="similarity">
    <text evidence="1 5">Belongs to the universal ribosomal protein uL29 family.</text>
</comment>
<dbReference type="EMBL" id="KT006989">
    <property type="protein sequence ID" value="AKQ02036.1"/>
    <property type="molecule type" value="Genomic_DNA"/>
</dbReference>
<sequence>MKASELKNKSVADLQQELLSLGKEQFGLRMQAATQQLSNTSQLNKVRRNIARVKTVLTEKGVQQ</sequence>
<dbReference type="InterPro" id="IPR018254">
    <property type="entry name" value="Ribosomal_uL29_CS"/>
</dbReference>
<proteinExistence type="inferred from homology"/>
<dbReference type="NCBIfam" id="TIGR00012">
    <property type="entry name" value="L29"/>
    <property type="match status" value="1"/>
</dbReference>
<protein>
    <recommendedName>
        <fullName evidence="4 5">Large ribosomal subunit protein uL29</fullName>
    </recommendedName>
</protein>
<dbReference type="CDD" id="cd00427">
    <property type="entry name" value="Ribosomal_L29_HIP"/>
    <property type="match status" value="1"/>
</dbReference>
<dbReference type="PROSITE" id="PS00579">
    <property type="entry name" value="RIBOSOMAL_L29"/>
    <property type="match status" value="1"/>
</dbReference>
<dbReference type="SUPFAM" id="SSF46561">
    <property type="entry name" value="Ribosomal protein L29 (L29p)"/>
    <property type="match status" value="1"/>
</dbReference>
<gene>
    <name evidence="5" type="primary">rpmC</name>
</gene>
<dbReference type="Gene3D" id="1.10.287.310">
    <property type="match status" value="1"/>
</dbReference>
<organism evidence="6">
    <name type="scientific">uncultured beta proteobacterium Rifle_16ft_4_minimus_33308</name>
    <dbReference type="NCBI Taxonomy" id="1665168"/>
    <lineage>
        <taxon>Bacteria</taxon>
        <taxon>Pseudomonadati</taxon>
        <taxon>Pseudomonadota</taxon>
        <taxon>Betaproteobacteria</taxon>
        <taxon>Nitrosomonadales</taxon>
        <taxon>Nitrosomonadaceae</taxon>
        <taxon>environmental samples</taxon>
    </lineage>
</organism>
<dbReference type="InterPro" id="IPR050063">
    <property type="entry name" value="Ribosomal_protein_uL29"/>
</dbReference>
<evidence type="ECO:0000256" key="4">
    <source>
        <dbReference type="ARBA" id="ARBA00035204"/>
    </source>
</evidence>
<evidence type="ECO:0000256" key="5">
    <source>
        <dbReference type="HAMAP-Rule" id="MF_00374"/>
    </source>
</evidence>
<dbReference type="Pfam" id="PF00831">
    <property type="entry name" value="Ribosomal_L29"/>
    <property type="match status" value="1"/>
</dbReference>
<dbReference type="GO" id="GO:0006412">
    <property type="term" value="P:translation"/>
    <property type="evidence" value="ECO:0007669"/>
    <property type="project" value="UniProtKB-UniRule"/>
</dbReference>
<dbReference type="PANTHER" id="PTHR10916">
    <property type="entry name" value="60S RIBOSOMAL PROTEIN L35/50S RIBOSOMAL PROTEIN L29"/>
    <property type="match status" value="1"/>
</dbReference>
<keyword evidence="3 5" id="KW-0687">Ribonucleoprotein</keyword>